<dbReference type="PANTHER" id="PTHR22930">
    <property type="match status" value="1"/>
</dbReference>
<dbReference type="PANTHER" id="PTHR22930:SF286">
    <property type="entry name" value="NUCLEASE HARBI1"/>
    <property type="match status" value="1"/>
</dbReference>
<comment type="cofactor">
    <cofactor evidence="1">
        <name>a divalent metal cation</name>
        <dbReference type="ChEBI" id="CHEBI:60240"/>
    </cofactor>
</comment>
<keyword evidence="6" id="KW-0378">Hydrolase</keyword>
<reference evidence="9 10" key="1">
    <citation type="submission" date="2024-02" db="EMBL/GenBank/DDBJ databases">
        <title>Chromosome-level genome assembly of the Eurasian Minnow (Phoxinus phoxinus).</title>
        <authorList>
            <person name="Oriowo T.O."/>
            <person name="Martin S."/>
            <person name="Stange M."/>
            <person name="Chrysostomakis Y."/>
            <person name="Brown T."/>
            <person name="Winkler S."/>
            <person name="Kukowka S."/>
            <person name="Myers E.W."/>
            <person name="Bohne A."/>
        </authorList>
    </citation>
    <scope>NUCLEOTIDE SEQUENCE [LARGE SCALE GENOMIC DNA]</scope>
    <source>
        <strain evidence="9">ZFMK-TIS-60720</strain>
        <tissue evidence="9">Whole Organism</tissue>
    </source>
</reference>
<dbReference type="InterPro" id="IPR027806">
    <property type="entry name" value="HARBI1_dom"/>
</dbReference>
<dbReference type="Proteomes" id="UP001364617">
    <property type="component" value="Unassembled WGS sequence"/>
</dbReference>
<dbReference type="GO" id="GO:0005634">
    <property type="term" value="C:nucleus"/>
    <property type="evidence" value="ECO:0007669"/>
    <property type="project" value="UniProtKB-SubCell"/>
</dbReference>
<accession>A0AAN9H761</accession>
<evidence type="ECO:0000256" key="3">
    <source>
        <dbReference type="ARBA" id="ARBA00006958"/>
    </source>
</evidence>
<dbReference type="GO" id="GO:0016787">
    <property type="term" value="F:hydrolase activity"/>
    <property type="evidence" value="ECO:0007669"/>
    <property type="project" value="UniProtKB-KW"/>
</dbReference>
<keyword evidence="7" id="KW-0539">Nucleus</keyword>
<evidence type="ECO:0000256" key="1">
    <source>
        <dbReference type="ARBA" id="ARBA00001968"/>
    </source>
</evidence>
<dbReference type="GO" id="GO:0004518">
    <property type="term" value="F:nuclease activity"/>
    <property type="evidence" value="ECO:0007669"/>
    <property type="project" value="UniProtKB-KW"/>
</dbReference>
<protein>
    <recommendedName>
        <fullName evidence="8">DDE Tnp4 domain-containing protein</fullName>
    </recommendedName>
</protein>
<evidence type="ECO:0000256" key="5">
    <source>
        <dbReference type="ARBA" id="ARBA00022723"/>
    </source>
</evidence>
<dbReference type="InterPro" id="IPR045249">
    <property type="entry name" value="HARBI1-like"/>
</dbReference>
<proteinExistence type="inferred from homology"/>
<dbReference type="AlphaFoldDB" id="A0AAN9H761"/>
<name>A0AAN9H761_9TELE</name>
<comment type="subcellular location">
    <subcellularLocation>
        <location evidence="2">Nucleus</location>
    </subcellularLocation>
</comment>
<dbReference type="Pfam" id="PF13359">
    <property type="entry name" value="DDE_Tnp_4"/>
    <property type="match status" value="1"/>
</dbReference>
<evidence type="ECO:0000313" key="10">
    <source>
        <dbReference type="Proteomes" id="UP001364617"/>
    </source>
</evidence>
<sequence>MSKENAVEIISLLEPRLSCLSLRGRLLPISLQVLLTLRFFASGTFHRETGDLCGTSETTVCRIVHKVSRAICELRSLYIKFPDAADQAKYKVQFYEYGHFPGVIGCIYGCHVPVKCPSTPDAEEYRNRKNWFSINVQGVCTPNLQFSNIVARWKGSTHDSRIFVNSSLCAQFQSGQYSGLLLGDSGYGQSNFLFTPYINPTTAEQQRYNRAHIRTRGMVERMFGIWKNRFQCLRNTLRFRPRRCCKVIIATVVLHNYLKQRCCPDPPMEDDDEADVAMTEAASDQRGLAHRVAFTLQHFS</sequence>
<keyword evidence="5" id="KW-0479">Metal-binding</keyword>
<gene>
    <name evidence="9" type="ORF">R3I93_008330</name>
</gene>
<feature type="domain" description="DDE Tnp4" evidence="8">
    <location>
        <begin position="107"/>
        <end position="256"/>
    </location>
</feature>
<dbReference type="GO" id="GO:0046872">
    <property type="term" value="F:metal ion binding"/>
    <property type="evidence" value="ECO:0007669"/>
    <property type="project" value="UniProtKB-KW"/>
</dbReference>
<dbReference type="EMBL" id="JAYKXH010000008">
    <property type="protein sequence ID" value="KAK7160639.1"/>
    <property type="molecule type" value="Genomic_DNA"/>
</dbReference>
<evidence type="ECO:0000256" key="2">
    <source>
        <dbReference type="ARBA" id="ARBA00004123"/>
    </source>
</evidence>
<organism evidence="9 10">
    <name type="scientific">Phoxinus phoxinus</name>
    <name type="common">Eurasian minnow</name>
    <dbReference type="NCBI Taxonomy" id="58324"/>
    <lineage>
        <taxon>Eukaryota</taxon>
        <taxon>Metazoa</taxon>
        <taxon>Chordata</taxon>
        <taxon>Craniata</taxon>
        <taxon>Vertebrata</taxon>
        <taxon>Euteleostomi</taxon>
        <taxon>Actinopterygii</taxon>
        <taxon>Neopterygii</taxon>
        <taxon>Teleostei</taxon>
        <taxon>Ostariophysi</taxon>
        <taxon>Cypriniformes</taxon>
        <taxon>Leuciscidae</taxon>
        <taxon>Phoxininae</taxon>
        <taxon>Phoxinus</taxon>
    </lineage>
</organism>
<evidence type="ECO:0000256" key="4">
    <source>
        <dbReference type="ARBA" id="ARBA00022722"/>
    </source>
</evidence>
<evidence type="ECO:0000313" key="9">
    <source>
        <dbReference type="EMBL" id="KAK7160639.1"/>
    </source>
</evidence>
<evidence type="ECO:0000256" key="6">
    <source>
        <dbReference type="ARBA" id="ARBA00022801"/>
    </source>
</evidence>
<comment type="similarity">
    <text evidence="3">Belongs to the HARBI1 family.</text>
</comment>
<keyword evidence="4" id="KW-0540">Nuclease</keyword>
<evidence type="ECO:0000256" key="7">
    <source>
        <dbReference type="ARBA" id="ARBA00023242"/>
    </source>
</evidence>
<comment type="caution">
    <text evidence="9">The sequence shown here is derived from an EMBL/GenBank/DDBJ whole genome shotgun (WGS) entry which is preliminary data.</text>
</comment>
<keyword evidence="10" id="KW-1185">Reference proteome</keyword>
<evidence type="ECO:0000259" key="8">
    <source>
        <dbReference type="Pfam" id="PF13359"/>
    </source>
</evidence>